<reference evidence="2" key="1">
    <citation type="submission" date="2021-01" db="EMBL/GenBank/DDBJ databases">
        <title>Genome public.</title>
        <authorList>
            <person name="Liu C."/>
            <person name="Sun Q."/>
        </authorList>
    </citation>
    <scope>NUCLEOTIDE SEQUENCE</scope>
    <source>
        <strain evidence="2">M6</strain>
    </source>
</reference>
<dbReference type="InterPro" id="IPR048102">
    <property type="entry name" value="MobP3"/>
</dbReference>
<dbReference type="EMBL" id="JAEQMG010000029">
    <property type="protein sequence ID" value="MBK6087361.1"/>
    <property type="molecule type" value="Genomic_DNA"/>
</dbReference>
<comment type="caution">
    <text evidence="2">The sequence shown here is derived from an EMBL/GenBank/DDBJ whole genome shotgun (WGS) entry which is preliminary data.</text>
</comment>
<protein>
    <recommendedName>
        <fullName evidence="4">Serine/threonine protein phosphatase</fullName>
    </recommendedName>
</protein>
<dbReference type="InterPro" id="IPR041073">
    <property type="entry name" value="MobL"/>
</dbReference>
<keyword evidence="3" id="KW-1185">Reference proteome</keyword>
<evidence type="ECO:0008006" key="4">
    <source>
        <dbReference type="Google" id="ProtNLM"/>
    </source>
</evidence>
<dbReference type="Pfam" id="PF18555">
    <property type="entry name" value="MobL"/>
    <property type="match status" value="1"/>
</dbReference>
<evidence type="ECO:0000313" key="2">
    <source>
        <dbReference type="EMBL" id="MBK6087361.1"/>
    </source>
</evidence>
<dbReference type="Proteomes" id="UP000633365">
    <property type="component" value="Unassembled WGS sequence"/>
</dbReference>
<evidence type="ECO:0000256" key="1">
    <source>
        <dbReference type="SAM" id="MobiDB-lite"/>
    </source>
</evidence>
<dbReference type="NCBIfam" id="NF041499">
    <property type="entry name" value="MobP3"/>
    <property type="match status" value="1"/>
</dbReference>
<dbReference type="AlphaFoldDB" id="A0A934TXU8"/>
<feature type="region of interest" description="Disordered" evidence="1">
    <location>
        <begin position="459"/>
        <end position="478"/>
    </location>
</feature>
<evidence type="ECO:0000313" key="3">
    <source>
        <dbReference type="Proteomes" id="UP000633365"/>
    </source>
</evidence>
<accession>A0A934TXU8</accession>
<organism evidence="2 3">
    <name type="scientific">Ruminococcus difficilis</name>
    <dbReference type="NCBI Taxonomy" id="2763069"/>
    <lineage>
        <taxon>Bacteria</taxon>
        <taxon>Bacillati</taxon>
        <taxon>Bacillota</taxon>
        <taxon>Clostridia</taxon>
        <taxon>Eubacteriales</taxon>
        <taxon>Oscillospiraceae</taxon>
        <taxon>Ruminococcus</taxon>
    </lineage>
</organism>
<name>A0A934TXU8_9FIRM</name>
<gene>
    <name evidence="2" type="ORF">JKK62_01595</name>
</gene>
<sequence>MAKIIVSCRFQKSAKDMADLIRYMATREGVEKLPSGQKYNIASSKQHDLILSVVKHFPQSKKYLEYDDYYAMPTIENANEFLDAVAERYADRADELKGLVSYISNRPGVEKLGSHGLFTQFDMPIDLNTVAERVANHEGVIWTEVVSLRREDAERLHFNNAEAWKNLVRRNMNEIAQAHRIKIEDLEWYGAFHNTTHHPHIHLVIFSKGQEGFLSEKGIKELRRAFGQDIFRDEQYKMATIETGYRNELKDNLADLLQQIQMRQSLPNADYYLFLLKKIKDELQQQKGKKLYGYLPRKLKKLVDFSLHEIAKDDDLSEIYSKWNEVNREKLSLYYDTKDKPDVPIEMNPELRSLKNLLIRTALGMNFNAAVAVNTARIGFLFSMLAKQIVNSAGKRLDELNKMMPLTDSKERAKIREKKLAHGQKEGADGYITDDEDYDSQAAEGILTMLDYLISLGDQESEQDSEEQNTQTADEFNFDNAYAEYLNDEDDGYDDIDDEDEEYFGLSM</sequence>
<feature type="region of interest" description="Disordered" evidence="1">
    <location>
        <begin position="487"/>
        <end position="508"/>
    </location>
</feature>
<proteinExistence type="predicted"/>